<evidence type="ECO:0000313" key="4">
    <source>
        <dbReference type="Proteomes" id="UP000699462"/>
    </source>
</evidence>
<evidence type="ECO:0000259" key="2">
    <source>
        <dbReference type="Pfam" id="PF08519"/>
    </source>
</evidence>
<feature type="domain" description="DNA replication factor RFC1 C-terminal" evidence="2">
    <location>
        <begin position="3"/>
        <end position="53"/>
    </location>
</feature>
<dbReference type="GO" id="GO:0005524">
    <property type="term" value="F:ATP binding"/>
    <property type="evidence" value="ECO:0007669"/>
    <property type="project" value="InterPro"/>
</dbReference>
<dbReference type="EMBL" id="JTDF01016145">
    <property type="protein sequence ID" value="KAF8562894.1"/>
    <property type="molecule type" value="Genomic_DNA"/>
</dbReference>
<dbReference type="GO" id="GO:0006260">
    <property type="term" value="P:DNA replication"/>
    <property type="evidence" value="ECO:0007669"/>
    <property type="project" value="UniProtKB-KW"/>
</dbReference>
<comment type="caution">
    <text evidence="3">The sequence shown here is derived from an EMBL/GenBank/DDBJ whole genome shotgun (WGS) entry which is preliminary data.</text>
</comment>
<dbReference type="GO" id="GO:0003689">
    <property type="term" value="F:DNA clamp loader activity"/>
    <property type="evidence" value="ECO:0007669"/>
    <property type="project" value="InterPro"/>
</dbReference>
<dbReference type="GO" id="GO:0005663">
    <property type="term" value="C:DNA replication factor C complex"/>
    <property type="evidence" value="ECO:0007669"/>
    <property type="project" value="InterPro"/>
</dbReference>
<evidence type="ECO:0000256" key="1">
    <source>
        <dbReference type="ARBA" id="ARBA00022705"/>
    </source>
</evidence>
<dbReference type="OrthoDB" id="6278587at2759"/>
<dbReference type="AlphaFoldDB" id="A0A8T0D7E1"/>
<sequence>GDVDTVLNTLIRYQLQREDLDSILELTSWSNRPNRMLGIDSKVKAALTRAFNKSAHLLPYATAAITKGRSKRIAGDLSVNGGGELGDDDIDAAVLFESDDGPVKKEEGVIDQVEEEDIQSDAMIIVSSCWLDGTMFILCVALDSC</sequence>
<name>A0A8T0D7E1_9TREM</name>
<accession>A0A8T0D7E1</accession>
<keyword evidence="1" id="KW-0235">DNA replication</keyword>
<keyword evidence="4" id="KW-1185">Reference proteome</keyword>
<protein>
    <recommendedName>
        <fullName evidence="2">DNA replication factor RFC1 C-terminal domain-containing protein</fullName>
    </recommendedName>
</protein>
<organism evidence="3 4">
    <name type="scientific">Paragonimus westermani</name>
    <dbReference type="NCBI Taxonomy" id="34504"/>
    <lineage>
        <taxon>Eukaryota</taxon>
        <taxon>Metazoa</taxon>
        <taxon>Spiralia</taxon>
        <taxon>Lophotrochozoa</taxon>
        <taxon>Platyhelminthes</taxon>
        <taxon>Trematoda</taxon>
        <taxon>Digenea</taxon>
        <taxon>Plagiorchiida</taxon>
        <taxon>Troglotremata</taxon>
        <taxon>Troglotrematidae</taxon>
        <taxon>Paragonimus</taxon>
    </lineage>
</organism>
<evidence type="ECO:0000313" key="3">
    <source>
        <dbReference type="EMBL" id="KAF8562894.1"/>
    </source>
</evidence>
<feature type="non-terminal residue" evidence="3">
    <location>
        <position position="145"/>
    </location>
</feature>
<reference evidence="3 4" key="1">
    <citation type="submission" date="2019-07" db="EMBL/GenBank/DDBJ databases">
        <title>Annotation for the trematode Paragonimus westermani.</title>
        <authorList>
            <person name="Choi Y.-J."/>
        </authorList>
    </citation>
    <scope>NUCLEOTIDE SEQUENCE [LARGE SCALE GENOMIC DNA]</scope>
    <source>
        <strain evidence="3">180907_Pwestermani</strain>
    </source>
</reference>
<dbReference type="Proteomes" id="UP000699462">
    <property type="component" value="Unassembled WGS sequence"/>
</dbReference>
<dbReference type="Pfam" id="PF08519">
    <property type="entry name" value="RFC1"/>
    <property type="match status" value="1"/>
</dbReference>
<proteinExistence type="predicted"/>
<gene>
    <name evidence="3" type="ORF">P879_11864</name>
</gene>
<dbReference type="InterPro" id="IPR013725">
    <property type="entry name" value="DNA_replication_fac_RFC1_C"/>
</dbReference>